<comment type="caution">
    <text evidence="1">The sequence shown here is derived from an EMBL/GenBank/DDBJ whole genome shotgun (WGS) entry which is preliminary data.</text>
</comment>
<dbReference type="InterPro" id="IPR007060">
    <property type="entry name" value="FtsL/DivIC"/>
</dbReference>
<dbReference type="Pfam" id="PF04977">
    <property type="entry name" value="DivIC"/>
    <property type="match status" value="1"/>
</dbReference>
<accession>A0A0G1EQJ9</accession>
<evidence type="ECO:0000313" key="1">
    <source>
        <dbReference type="EMBL" id="KKT12331.1"/>
    </source>
</evidence>
<name>A0A0G1EQJ9_UNCKA</name>
<sequence length="125" mass="14606">MFKKGTRGRVLISLVLLVMSANFVKSTVDVLSSRKRLEDALEKEKSLTYERDMLKKRIEYKKTGEYIEESARNELNMIKPGEKVFVMDEEVPTSEGVAGASEMRELTPDGDREDPNWYLWYRLFF</sequence>
<organism evidence="1 2">
    <name type="scientific">candidate division WWE3 bacterium GW2011_GWB2_43_22</name>
    <dbReference type="NCBI Taxonomy" id="1619118"/>
    <lineage>
        <taxon>Bacteria</taxon>
        <taxon>Katanobacteria</taxon>
    </lineage>
</organism>
<dbReference type="Proteomes" id="UP000033910">
    <property type="component" value="Unassembled WGS sequence"/>
</dbReference>
<gene>
    <name evidence="1" type="ORF">UV89_C0001G0009</name>
</gene>
<protein>
    <submittedName>
        <fullName evidence="1">Septum formation initiator</fullName>
    </submittedName>
</protein>
<proteinExistence type="predicted"/>
<reference evidence="1 2" key="1">
    <citation type="journal article" date="2015" name="Nature">
        <title>rRNA introns, odd ribosomes, and small enigmatic genomes across a large radiation of phyla.</title>
        <authorList>
            <person name="Brown C.T."/>
            <person name="Hug L.A."/>
            <person name="Thomas B.C."/>
            <person name="Sharon I."/>
            <person name="Castelle C.J."/>
            <person name="Singh A."/>
            <person name="Wilkins M.J."/>
            <person name="Williams K.H."/>
            <person name="Banfield J.F."/>
        </authorList>
    </citation>
    <scope>NUCLEOTIDE SEQUENCE [LARGE SCALE GENOMIC DNA]</scope>
</reference>
<dbReference type="AlphaFoldDB" id="A0A0G1EQJ9"/>
<evidence type="ECO:0000313" key="2">
    <source>
        <dbReference type="Proteomes" id="UP000033910"/>
    </source>
</evidence>
<dbReference type="EMBL" id="LCGF01000001">
    <property type="protein sequence ID" value="KKT12331.1"/>
    <property type="molecule type" value="Genomic_DNA"/>
</dbReference>